<proteinExistence type="predicted"/>
<dbReference type="GO" id="GO:0008781">
    <property type="term" value="F:N-acylneuraminate cytidylyltransferase activity"/>
    <property type="evidence" value="ECO:0007669"/>
    <property type="project" value="TreeGrafter"/>
</dbReference>
<evidence type="ECO:0000313" key="1">
    <source>
        <dbReference type="EMBL" id="GAI24804.1"/>
    </source>
</evidence>
<reference evidence="1" key="1">
    <citation type="journal article" date="2014" name="Front. Microbiol.">
        <title>High frequency of phylogenetically diverse reductive dehalogenase-homologous genes in deep subseafloor sedimentary metagenomes.</title>
        <authorList>
            <person name="Kawai M."/>
            <person name="Futagami T."/>
            <person name="Toyoda A."/>
            <person name="Takaki Y."/>
            <person name="Nishi S."/>
            <person name="Hori S."/>
            <person name="Arai W."/>
            <person name="Tsubouchi T."/>
            <person name="Morono Y."/>
            <person name="Uchiyama I."/>
            <person name="Ito T."/>
            <person name="Fujiyama A."/>
            <person name="Inagaki F."/>
            <person name="Takami H."/>
        </authorList>
    </citation>
    <scope>NUCLEOTIDE SEQUENCE</scope>
    <source>
        <strain evidence="1">Expedition CK06-06</strain>
    </source>
</reference>
<organism evidence="1">
    <name type="scientific">marine sediment metagenome</name>
    <dbReference type="NCBI Taxonomy" id="412755"/>
    <lineage>
        <taxon>unclassified sequences</taxon>
        <taxon>metagenomes</taxon>
        <taxon>ecological metagenomes</taxon>
    </lineage>
</organism>
<dbReference type="Gene3D" id="3.40.50.1000">
    <property type="entry name" value="HAD superfamily/HAD-like"/>
    <property type="match status" value="1"/>
</dbReference>
<dbReference type="EMBL" id="BARV01022860">
    <property type="protein sequence ID" value="GAI24804.1"/>
    <property type="molecule type" value="Genomic_DNA"/>
</dbReference>
<feature type="non-terminal residue" evidence="1">
    <location>
        <position position="1"/>
    </location>
</feature>
<name>X1P1L6_9ZZZZ</name>
<protein>
    <recommendedName>
        <fullName evidence="2">3-deoxy-D-manno-octulosonate 8-phosphate phosphatase</fullName>
    </recommendedName>
</protein>
<evidence type="ECO:0008006" key="2">
    <source>
        <dbReference type="Google" id="ProtNLM"/>
    </source>
</evidence>
<accession>X1P1L6</accession>
<dbReference type="InterPro" id="IPR050793">
    <property type="entry name" value="CMP-NeuNAc_synthase"/>
</dbReference>
<dbReference type="InterPro" id="IPR023214">
    <property type="entry name" value="HAD_sf"/>
</dbReference>
<dbReference type="PANTHER" id="PTHR21485">
    <property type="entry name" value="HAD SUPERFAMILY MEMBERS CMAS AND KDSC"/>
    <property type="match status" value="1"/>
</dbReference>
<dbReference type="Pfam" id="PF08282">
    <property type="entry name" value="Hydrolase_3"/>
    <property type="match status" value="1"/>
</dbReference>
<sequence>LKVAFLSGRSCESTKHRAEQLEVDYCFQNCYDKLPILEELLEKSGIRKEAVAYIGDDLTDLPVIRYVGFGVAVANAADEVKRYADYVTSRPGGSGAVREVIEYILKETGKWQQLMERYLPDRQTV</sequence>
<comment type="caution">
    <text evidence="1">The sequence shown here is derived from an EMBL/GenBank/DDBJ whole genome shotgun (WGS) entry which is preliminary data.</text>
</comment>
<gene>
    <name evidence="1" type="ORF">S06H3_37598</name>
</gene>
<dbReference type="PANTHER" id="PTHR21485:SF3">
    <property type="entry name" value="N-ACYLNEURAMINATE CYTIDYLYLTRANSFERASE"/>
    <property type="match status" value="1"/>
</dbReference>
<dbReference type="InterPro" id="IPR036412">
    <property type="entry name" value="HAD-like_sf"/>
</dbReference>
<dbReference type="SUPFAM" id="SSF56784">
    <property type="entry name" value="HAD-like"/>
    <property type="match status" value="1"/>
</dbReference>
<dbReference type="AlphaFoldDB" id="X1P1L6"/>